<dbReference type="InterPro" id="IPR009377">
    <property type="entry name" value="EutA"/>
</dbReference>
<comment type="caution">
    <text evidence="1">The sequence shown here is derived from an EMBL/GenBank/DDBJ whole genome shotgun (WGS) entry which is preliminary data.</text>
</comment>
<dbReference type="PANTHER" id="PTHR32432:SF13">
    <property type="entry name" value="ETHANOLAMINE AMMONIA-LYASE REACTIVASE EUTA"/>
    <property type="match status" value="1"/>
</dbReference>
<sequence>MMEERFTDEEVLLSAGIDIGTSTTKIVISRLKPTNTAGTSHVPRIEIVDKSILYKSPIYRTPLRSKTIIDMEAVLDILQQEYGRAGIKPEEIKTGAVIITGETATKRNAQEMLHLLSEKAGQFVVATAGPDLEGILAAKGSGAYQYAQSTGKVVANIDIGGGTANIAVYRGKQFQGTCTLHIGGRLIEFESDKITHISAPVQEMIDRNKWTLAVGQTFSKAAIRRVAREMVSTLVSILQGRVEDKDRILLLGHPPDWQVDIEAIMFSGGVSECLYRLEEDGPGATPIPYQDMGATLAEEIKASESLKQWEWIPPQETVRATVLGAGIETTEISGSTIQVDDSRLPLKNIPVFHVDLAYNLQEGEVKIRQAVERAIQIYDSNLEGQNFALYLTQLPVLTYSQVQQLAQWIVKAYQLQPNQHEPMIVIVDGDFAKVVGQTMKMIHNKRDVVCIDQIRVEHGDYVDIGRKLRSDVVPVVVKTLAFQA</sequence>
<dbReference type="EMBL" id="JAUSUQ010000004">
    <property type="protein sequence ID" value="MDQ0338733.1"/>
    <property type="molecule type" value="Genomic_DNA"/>
</dbReference>
<protein>
    <submittedName>
        <fullName evidence="1">Ethanolamine utilization protein EutA</fullName>
    </submittedName>
</protein>
<reference evidence="1 2" key="1">
    <citation type="submission" date="2023-07" db="EMBL/GenBank/DDBJ databases">
        <title>Genomic Encyclopedia of Type Strains, Phase IV (KMG-IV): sequencing the most valuable type-strain genomes for metagenomic binning, comparative biology and taxonomic classification.</title>
        <authorList>
            <person name="Goeker M."/>
        </authorList>
    </citation>
    <scope>NUCLEOTIDE SEQUENCE [LARGE SCALE GENOMIC DNA]</scope>
    <source>
        <strain evidence="1 2">DSM 17740</strain>
    </source>
</reference>
<dbReference type="PIRSF" id="PIRSF012293">
    <property type="entry name" value="EutA"/>
    <property type="match status" value="1"/>
</dbReference>
<dbReference type="InterPro" id="IPR043129">
    <property type="entry name" value="ATPase_NBD"/>
</dbReference>
<evidence type="ECO:0000313" key="1">
    <source>
        <dbReference type="EMBL" id="MDQ0338733.1"/>
    </source>
</evidence>
<dbReference type="PANTHER" id="PTHR32432">
    <property type="entry name" value="CELL DIVISION PROTEIN FTSA-RELATED"/>
    <property type="match status" value="1"/>
</dbReference>
<dbReference type="Pfam" id="PF06277">
    <property type="entry name" value="EutA"/>
    <property type="match status" value="1"/>
</dbReference>
<accession>A0ABU0CRN0</accession>
<proteinExistence type="predicted"/>
<dbReference type="SUPFAM" id="SSF53067">
    <property type="entry name" value="Actin-like ATPase domain"/>
    <property type="match status" value="1"/>
</dbReference>
<evidence type="ECO:0000313" key="2">
    <source>
        <dbReference type="Proteomes" id="UP001232445"/>
    </source>
</evidence>
<keyword evidence="2" id="KW-1185">Reference proteome</keyword>
<dbReference type="Gene3D" id="3.30.420.40">
    <property type="match status" value="1"/>
</dbReference>
<dbReference type="Proteomes" id="UP001232445">
    <property type="component" value="Unassembled WGS sequence"/>
</dbReference>
<organism evidence="1 2">
    <name type="scientific">Caldalkalibacillus uzonensis</name>
    <dbReference type="NCBI Taxonomy" id="353224"/>
    <lineage>
        <taxon>Bacteria</taxon>
        <taxon>Bacillati</taxon>
        <taxon>Bacillota</taxon>
        <taxon>Bacilli</taxon>
        <taxon>Bacillales</taxon>
        <taxon>Bacillaceae</taxon>
        <taxon>Caldalkalibacillus</taxon>
    </lineage>
</organism>
<gene>
    <name evidence="1" type="ORF">J2S00_001519</name>
</gene>
<dbReference type="InterPro" id="IPR050696">
    <property type="entry name" value="FtsA/MreB"/>
</dbReference>
<name>A0ABU0CRN0_9BACI</name>